<evidence type="ECO:0000256" key="4">
    <source>
        <dbReference type="ARBA" id="ARBA00022679"/>
    </source>
</evidence>
<dbReference type="GO" id="GO:0004044">
    <property type="term" value="F:amidophosphoribosyltransferase activity"/>
    <property type="evidence" value="ECO:0007669"/>
    <property type="project" value="UniProtKB-UniRule"/>
</dbReference>
<sequence>MSGIFGIYSAGDSGDGDTHIAKSIYYALYALQHRGQKEAGIATLGKQGLWRHKGKGLVSEIFTQESIDRLVGSKGVGHVKYSFANEKKLPQVQPFTYNYPGKESALAVDGAFLHNDFVPQDLLLKLDGDESELLDYLQKLKGSYAIIHMTQKKVIAVRDPWGIKPLFVGEKNGITAFSSESCAMDSLGIKDRRMLAPGEVFIQKGNTQTAHFLPSGKENFCAFEKIYIARPDSIFGDTSIYNARFQMGAMLYDECKTEADIVIGAPDSGLTAALGYAQRSGIQYREGIMKNRYVGRTFIAQTQEERDRAVFIKLNPIQANLKNKRIILVDDSIVRGTTIKRTLDILRSAGALEIHVRIASPPVIKTCRIGIDIPDEADLISSTHSVEEVRKTISADSLYFLSLDGLRKACGGEHHCTACFDGQYPIR</sequence>
<keyword evidence="14" id="KW-1185">Reference proteome</keyword>
<feature type="binding site" evidence="7 10">
    <location>
        <position position="419"/>
    </location>
    <ligand>
        <name>[4Fe-4S] cluster</name>
        <dbReference type="ChEBI" id="CHEBI:49883"/>
    </ligand>
</feature>
<evidence type="ECO:0000256" key="10">
    <source>
        <dbReference type="PIRSR" id="PIRSR000485-3"/>
    </source>
</evidence>
<keyword evidence="7 10" id="KW-0411">Iron-sulfur</keyword>
<dbReference type="SUPFAM" id="SSF53271">
    <property type="entry name" value="PRTase-like"/>
    <property type="match status" value="1"/>
</dbReference>
<evidence type="ECO:0000313" key="14">
    <source>
        <dbReference type="Proteomes" id="UP000042527"/>
    </source>
</evidence>
<evidence type="ECO:0000313" key="12">
    <source>
        <dbReference type="EMBL" id="CEM62060.1"/>
    </source>
</evidence>
<dbReference type="GO" id="GO:0000287">
    <property type="term" value="F:magnesium ion binding"/>
    <property type="evidence" value="ECO:0007669"/>
    <property type="project" value="UniProtKB-UniRule"/>
</dbReference>
<comment type="cofactor">
    <cofactor evidence="7 9">
        <name>Mg(2+)</name>
        <dbReference type="ChEBI" id="CHEBI:18420"/>
    </cofactor>
    <text evidence="7 9">Binds 1 Mg(2+) ion per subunit.</text>
</comment>
<keyword evidence="3 7" id="KW-0328">Glycosyltransferase</keyword>
<dbReference type="InterPro" id="IPR029057">
    <property type="entry name" value="PRTase-like"/>
</dbReference>
<comment type="caution">
    <text evidence="7">Lacks conserved residue(s) required for the propagation of feature annotation.</text>
</comment>
<comment type="function">
    <text evidence="7">Catalyzes the formation of phosphoribosylamine from phosphoribosylpyrophosphate (PRPP) and glutamine.</text>
</comment>
<reference evidence="14" key="2">
    <citation type="submission" date="2015-01" db="EMBL/GenBank/DDBJ databases">
        <authorList>
            <person name="Manzoor Shahid"/>
            <person name="Zubair Saima"/>
        </authorList>
    </citation>
    <scope>NUCLEOTIDE SEQUENCE [LARGE SCALE GENOMIC DNA]</scope>
    <source>
        <strain evidence="14">V1</strain>
    </source>
</reference>
<dbReference type="EMBL" id="CDNC01000020">
    <property type="protein sequence ID" value="CEM62060.1"/>
    <property type="molecule type" value="Genomic_DNA"/>
</dbReference>
<dbReference type="InterPro" id="IPR017932">
    <property type="entry name" value="GATase_2_dom"/>
</dbReference>
<gene>
    <name evidence="7 12" type="primary">purF</name>
    <name evidence="13" type="ORF">FUT82_14710</name>
    <name evidence="12" type="ORF">TPHV1_270017</name>
</gene>
<comment type="similarity">
    <text evidence="2 7 8">In the C-terminal section; belongs to the purine/pyrimidine phosphoribosyltransferase family.</text>
</comment>
<dbReference type="CDD" id="cd06223">
    <property type="entry name" value="PRTases_typeI"/>
    <property type="match status" value="1"/>
</dbReference>
<dbReference type="Gene3D" id="3.40.50.2020">
    <property type="match status" value="1"/>
</dbReference>
<dbReference type="Pfam" id="PF00156">
    <property type="entry name" value="Pribosyltran"/>
    <property type="match status" value="1"/>
</dbReference>
<evidence type="ECO:0000256" key="2">
    <source>
        <dbReference type="ARBA" id="ARBA00010138"/>
    </source>
</evidence>
<dbReference type="Gene3D" id="3.60.20.10">
    <property type="entry name" value="Glutamine Phosphoribosylpyrophosphate, subunit 1, domain 1"/>
    <property type="match status" value="2"/>
</dbReference>
<dbReference type="GO" id="GO:0009113">
    <property type="term" value="P:purine nucleobase biosynthetic process"/>
    <property type="evidence" value="ECO:0007669"/>
    <property type="project" value="InterPro"/>
</dbReference>
<evidence type="ECO:0000256" key="1">
    <source>
        <dbReference type="ARBA" id="ARBA00005209"/>
    </source>
</evidence>
<feature type="domain" description="Glutamine amidotransferase type-2" evidence="11">
    <location>
        <begin position="2"/>
        <end position="206"/>
    </location>
</feature>
<dbReference type="OrthoDB" id="9801213at2"/>
<dbReference type="GO" id="GO:0006189">
    <property type="term" value="P:'de novo' IMP biosynthetic process"/>
    <property type="evidence" value="ECO:0007669"/>
    <property type="project" value="UniProtKB-UniRule"/>
</dbReference>
<evidence type="ECO:0000313" key="15">
    <source>
        <dbReference type="Proteomes" id="UP000323594"/>
    </source>
</evidence>
<dbReference type="InterPro" id="IPR005854">
    <property type="entry name" value="PurF"/>
</dbReference>
<dbReference type="PIRSF" id="PIRSF000485">
    <property type="entry name" value="Amd_phspho_trans"/>
    <property type="match status" value="1"/>
</dbReference>
<dbReference type="EMBL" id="CP042817">
    <property type="protein sequence ID" value="QEJ99119.1"/>
    <property type="molecule type" value="Genomic_DNA"/>
</dbReference>
<evidence type="ECO:0000256" key="8">
    <source>
        <dbReference type="PIRNR" id="PIRNR000485"/>
    </source>
</evidence>
<feature type="binding site" evidence="7 9">
    <location>
        <position position="330"/>
    </location>
    <ligand>
        <name>Mg(2+)</name>
        <dbReference type="ChEBI" id="CHEBI:18420"/>
    </ligand>
</feature>
<evidence type="ECO:0000259" key="11">
    <source>
        <dbReference type="PROSITE" id="PS51278"/>
    </source>
</evidence>
<comment type="pathway">
    <text evidence="1 7 8">Purine metabolism; IMP biosynthesis via de novo pathway; N(1)-(5-phospho-D-ribosyl)glycinamide from 5-phospho-alpha-D-ribose 1-diphosphate: step 1/2.</text>
</comment>
<evidence type="ECO:0000256" key="5">
    <source>
        <dbReference type="ARBA" id="ARBA00022755"/>
    </source>
</evidence>
<feature type="binding site" evidence="7 10">
    <location>
        <position position="367"/>
    </location>
    <ligand>
        <name>[4Fe-4S] cluster</name>
        <dbReference type="ChEBI" id="CHEBI:49883"/>
    </ligand>
</feature>
<feature type="binding site" evidence="7 9">
    <location>
        <position position="268"/>
    </location>
    <ligand>
        <name>Mg(2+)</name>
        <dbReference type="ChEBI" id="CHEBI:18420"/>
    </ligand>
</feature>
<protein>
    <recommendedName>
        <fullName evidence="7">Amidophosphoribosyltransferase</fullName>
        <shortName evidence="7">ATase</shortName>
        <ecNumber evidence="7">2.4.2.14</ecNumber>
    </recommendedName>
    <alternativeName>
        <fullName evidence="7">Glutamine phosphoribosylpyrophosphate amidotransferase</fullName>
        <shortName evidence="7">GPATase</shortName>
    </alternativeName>
</protein>
<keyword evidence="4 7" id="KW-0808">Transferase</keyword>
<dbReference type="InterPro" id="IPR000836">
    <property type="entry name" value="PRTase_dom"/>
</dbReference>
<dbReference type="PANTHER" id="PTHR11907">
    <property type="entry name" value="AMIDOPHOSPHORIBOSYLTRANSFERASE"/>
    <property type="match status" value="1"/>
</dbReference>
<dbReference type="UniPathway" id="UPA00074">
    <property type="reaction ID" value="UER00124"/>
</dbReference>
<dbReference type="GO" id="GO:0051539">
    <property type="term" value="F:4 iron, 4 sulfur cluster binding"/>
    <property type="evidence" value="ECO:0007669"/>
    <property type="project" value="UniProtKB-KW"/>
</dbReference>
<organism evidence="12 14">
    <name type="scientific">Treponema phagedenis</name>
    <dbReference type="NCBI Taxonomy" id="162"/>
    <lineage>
        <taxon>Bacteria</taxon>
        <taxon>Pseudomonadati</taxon>
        <taxon>Spirochaetota</taxon>
        <taxon>Spirochaetia</taxon>
        <taxon>Spirochaetales</taxon>
        <taxon>Treponemataceae</taxon>
        <taxon>Treponema</taxon>
    </lineage>
</organism>
<comment type="catalytic activity">
    <reaction evidence="7 8">
        <text>5-phospho-beta-D-ribosylamine + L-glutamate + diphosphate = 5-phospho-alpha-D-ribose 1-diphosphate + L-glutamine + H2O</text>
        <dbReference type="Rhea" id="RHEA:14905"/>
        <dbReference type="ChEBI" id="CHEBI:15377"/>
        <dbReference type="ChEBI" id="CHEBI:29985"/>
        <dbReference type="ChEBI" id="CHEBI:33019"/>
        <dbReference type="ChEBI" id="CHEBI:58017"/>
        <dbReference type="ChEBI" id="CHEBI:58359"/>
        <dbReference type="ChEBI" id="CHEBI:58681"/>
        <dbReference type="EC" id="2.4.2.14"/>
    </reaction>
</comment>
<reference evidence="12" key="1">
    <citation type="submission" date="2015-01" db="EMBL/GenBank/DDBJ databases">
        <authorList>
            <person name="Xiang T."/>
            <person name="Song Y."/>
            <person name="Huang L."/>
            <person name="Wang B."/>
            <person name="Wu P."/>
        </authorList>
    </citation>
    <scope>NUCLEOTIDE SEQUENCE [LARGE SCALE GENOMIC DNA]</scope>
    <source>
        <strain evidence="12">V1</strain>
    </source>
</reference>
<evidence type="ECO:0000256" key="9">
    <source>
        <dbReference type="PIRSR" id="PIRSR000485-2"/>
    </source>
</evidence>
<accession>A0A0B7GYQ4</accession>
<keyword evidence="6 7" id="KW-0315">Glutamine amidotransferase</keyword>
<dbReference type="EC" id="2.4.2.14" evidence="7"/>
<dbReference type="InterPro" id="IPR029055">
    <property type="entry name" value="Ntn_hydrolases_N"/>
</dbReference>
<comment type="cofactor">
    <cofactor evidence="7 10">
        <name>[4Fe-4S] cluster</name>
        <dbReference type="ChEBI" id="CHEBI:49883"/>
    </cofactor>
    <text evidence="7 10">Binds 1 [4Fe-4S] cluster per subunit.</text>
</comment>
<name>A0A0B7GYQ4_TREPH</name>
<keyword evidence="5 7" id="KW-0658">Purine biosynthesis</keyword>
<feature type="binding site" evidence="7 9">
    <location>
        <position position="331"/>
    </location>
    <ligand>
        <name>Mg(2+)</name>
        <dbReference type="ChEBI" id="CHEBI:18420"/>
    </ligand>
</feature>
<keyword evidence="7" id="KW-0004">4Fe-4S</keyword>
<dbReference type="Pfam" id="PF13537">
    <property type="entry name" value="GATase_7"/>
    <property type="match status" value="1"/>
</dbReference>
<proteinExistence type="inferred from homology"/>
<evidence type="ECO:0000313" key="13">
    <source>
        <dbReference type="EMBL" id="QEJ99119.1"/>
    </source>
</evidence>
<dbReference type="Proteomes" id="UP000323594">
    <property type="component" value="Chromosome"/>
</dbReference>
<dbReference type="SUPFAM" id="SSF56235">
    <property type="entry name" value="N-terminal nucleophile aminohydrolases (Ntn hydrolases)"/>
    <property type="match status" value="1"/>
</dbReference>
<evidence type="ECO:0000256" key="7">
    <source>
        <dbReference type="HAMAP-Rule" id="MF_01931"/>
    </source>
</evidence>
<dbReference type="AlphaFoldDB" id="A0A0B7GYQ4"/>
<evidence type="ECO:0000256" key="6">
    <source>
        <dbReference type="ARBA" id="ARBA00022962"/>
    </source>
</evidence>
<evidence type="ECO:0000256" key="3">
    <source>
        <dbReference type="ARBA" id="ARBA00022676"/>
    </source>
</evidence>
<dbReference type="GeneID" id="57752232"/>
<dbReference type="RefSeq" id="WP_002696765.1">
    <property type="nucleotide sequence ID" value="NZ_CDNC01000020.1"/>
</dbReference>
<dbReference type="Proteomes" id="UP000042527">
    <property type="component" value="Unassembled WGS sequence"/>
</dbReference>
<keyword evidence="7 10" id="KW-0408">Iron</keyword>
<reference evidence="13 15" key="3">
    <citation type="submission" date="2019-08" db="EMBL/GenBank/DDBJ databases">
        <authorList>
            <person name="Kuhnert P."/>
        </authorList>
    </citation>
    <scope>NUCLEOTIDE SEQUENCE [LARGE SCALE GENOMIC DNA]</scope>
    <source>
        <strain evidence="13 15">B36.5</strain>
    </source>
</reference>
<feature type="binding site" evidence="7 10">
    <location>
        <position position="416"/>
    </location>
    <ligand>
        <name>[4Fe-4S] cluster</name>
        <dbReference type="ChEBI" id="CHEBI:49883"/>
    </ligand>
</feature>
<dbReference type="HAMAP" id="MF_01931">
    <property type="entry name" value="PurF"/>
    <property type="match status" value="1"/>
</dbReference>
<keyword evidence="7 9" id="KW-0460">Magnesium</keyword>
<dbReference type="PROSITE" id="PS51278">
    <property type="entry name" value="GATASE_TYPE_2"/>
    <property type="match status" value="1"/>
</dbReference>
<feature type="binding site" evidence="7 10">
    <location>
        <position position="221"/>
    </location>
    <ligand>
        <name>[4Fe-4S] cluster</name>
        <dbReference type="ChEBI" id="CHEBI:49883"/>
    </ligand>
</feature>
<keyword evidence="7 9" id="KW-0479">Metal-binding</keyword>